<dbReference type="OrthoDB" id="10256463at2759"/>
<feature type="transmembrane region" description="Helical" evidence="2">
    <location>
        <begin position="204"/>
        <end position="227"/>
    </location>
</feature>
<reference evidence="3 4" key="1">
    <citation type="submission" date="2016-05" db="EMBL/GenBank/DDBJ databases">
        <title>Comparative genomics of biotechnologically important yeasts.</title>
        <authorList>
            <consortium name="DOE Joint Genome Institute"/>
            <person name="Riley R."/>
            <person name="Haridas S."/>
            <person name="Wolfe K.H."/>
            <person name="Lopes M.R."/>
            <person name="Hittinger C.T."/>
            <person name="Goker M."/>
            <person name="Salamov A."/>
            <person name="Wisecaver J."/>
            <person name="Long T.M."/>
            <person name="Aerts A.L."/>
            <person name="Barry K."/>
            <person name="Choi C."/>
            <person name="Clum A."/>
            <person name="Coughlan A.Y."/>
            <person name="Deshpande S."/>
            <person name="Douglass A.P."/>
            <person name="Hanson S.J."/>
            <person name="Klenk H.-P."/>
            <person name="LaButti K."/>
            <person name="Lapidus A."/>
            <person name="Lindquist E."/>
            <person name="Lipzen A."/>
            <person name="Meier-kolthoff J.P."/>
            <person name="Ohm R.A."/>
            <person name="Otillar R.P."/>
            <person name="Pangilinan J."/>
            <person name="Peng Y."/>
            <person name="Rokas A."/>
            <person name="Rosa C.A."/>
            <person name="Scheuner C."/>
            <person name="Sibirny A.A."/>
            <person name="Slot J.C."/>
            <person name="Stielow J.B."/>
            <person name="Sun H."/>
            <person name="Kurtzman C.P."/>
            <person name="Blackwell M."/>
            <person name="Grigoriev I.V."/>
            <person name="Jeffries T.W."/>
        </authorList>
    </citation>
    <scope>NUCLEOTIDE SEQUENCE [LARGE SCALE GENOMIC DNA]</scope>
    <source>
        <strain evidence="3 4">NRRL YB-4993</strain>
    </source>
</reference>
<sequence>MSGYTQIQPDSIEPDSPQLAQPNETTSGSIQEPQTTTSKPAGSGGLRQVSFYSRFFDISTEEFLGKIVLAMNPFNNASVVLTQAEDGPTELYGFLWINATVVVLMFVSATGSNLLAEWLHASKDTEKYNYNFQLLTLSISVFYGYTALVPTALYVITRWALTFPHCLPLTRLVSIYSYANVLWIPTTAANMILAVFISKSTHHVILNVAQWALVAASALLSGLSIALKVRPILIHGISESGRAEENTVQNQHRFLLISLVLAHLAFAVVIKFLFFGIA</sequence>
<organism evidence="3 4">
    <name type="scientific">Metschnikowia bicuspidata var. bicuspidata NRRL YB-4993</name>
    <dbReference type="NCBI Taxonomy" id="869754"/>
    <lineage>
        <taxon>Eukaryota</taxon>
        <taxon>Fungi</taxon>
        <taxon>Dikarya</taxon>
        <taxon>Ascomycota</taxon>
        <taxon>Saccharomycotina</taxon>
        <taxon>Pichiomycetes</taxon>
        <taxon>Metschnikowiaceae</taxon>
        <taxon>Metschnikowia</taxon>
    </lineage>
</organism>
<dbReference type="GO" id="GO:0031267">
    <property type="term" value="F:small GTPase binding"/>
    <property type="evidence" value="ECO:0007669"/>
    <property type="project" value="InterPro"/>
</dbReference>
<proteinExistence type="predicted"/>
<gene>
    <name evidence="3" type="ORF">METBIDRAFT_29586</name>
</gene>
<evidence type="ECO:0000313" key="4">
    <source>
        <dbReference type="Proteomes" id="UP000092555"/>
    </source>
</evidence>
<feature type="region of interest" description="Disordered" evidence="1">
    <location>
        <begin position="1"/>
        <end position="43"/>
    </location>
</feature>
<dbReference type="GO" id="GO:0016192">
    <property type="term" value="P:vesicle-mediated transport"/>
    <property type="evidence" value="ECO:0007669"/>
    <property type="project" value="InterPro"/>
</dbReference>
<evidence type="ECO:0000256" key="2">
    <source>
        <dbReference type="SAM" id="Phobius"/>
    </source>
</evidence>
<dbReference type="AlphaFoldDB" id="A0A1A0HGP2"/>
<keyword evidence="2" id="KW-0812">Transmembrane</keyword>
<keyword evidence="2" id="KW-1133">Transmembrane helix</keyword>
<feature type="transmembrane region" description="Helical" evidence="2">
    <location>
        <begin position="175"/>
        <end position="197"/>
    </location>
</feature>
<dbReference type="RefSeq" id="XP_018713528.1">
    <property type="nucleotide sequence ID" value="XM_018855443.1"/>
</dbReference>
<feature type="compositionally biased region" description="Polar residues" evidence="1">
    <location>
        <begin position="18"/>
        <end position="40"/>
    </location>
</feature>
<dbReference type="PANTHER" id="PTHR12822">
    <property type="entry name" value="PROTEIN YIPF"/>
    <property type="match status" value="1"/>
</dbReference>
<dbReference type="InterPro" id="IPR039765">
    <property type="entry name" value="Yip5/YIPF1/YIPF2"/>
</dbReference>
<comment type="caution">
    <text evidence="3">The sequence shown here is derived from an EMBL/GenBank/DDBJ whole genome shotgun (WGS) entry which is preliminary data.</text>
</comment>
<protein>
    <submittedName>
        <fullName evidence="3">Yip1-domain-containing protein</fullName>
    </submittedName>
</protein>
<dbReference type="Proteomes" id="UP000092555">
    <property type="component" value="Unassembled WGS sequence"/>
</dbReference>
<dbReference type="STRING" id="869754.A0A1A0HGP2"/>
<keyword evidence="4" id="KW-1185">Reference proteome</keyword>
<evidence type="ECO:0000256" key="1">
    <source>
        <dbReference type="SAM" id="MobiDB-lite"/>
    </source>
</evidence>
<dbReference type="GeneID" id="30028419"/>
<feature type="transmembrane region" description="Helical" evidence="2">
    <location>
        <begin position="94"/>
        <end position="116"/>
    </location>
</feature>
<feature type="transmembrane region" description="Helical" evidence="2">
    <location>
        <begin position="254"/>
        <end position="277"/>
    </location>
</feature>
<evidence type="ECO:0000313" key="3">
    <source>
        <dbReference type="EMBL" id="OBA23047.1"/>
    </source>
</evidence>
<dbReference type="GO" id="GO:0005794">
    <property type="term" value="C:Golgi apparatus"/>
    <property type="evidence" value="ECO:0007669"/>
    <property type="project" value="InterPro"/>
</dbReference>
<feature type="transmembrane region" description="Helical" evidence="2">
    <location>
        <begin position="128"/>
        <end position="155"/>
    </location>
</feature>
<accession>A0A1A0HGP2</accession>
<dbReference type="PANTHER" id="PTHR12822:SF2">
    <property type="entry name" value="PROTEIN YIPF"/>
    <property type="match status" value="1"/>
</dbReference>
<dbReference type="EMBL" id="LXTC01000001">
    <property type="protein sequence ID" value="OBA23047.1"/>
    <property type="molecule type" value="Genomic_DNA"/>
</dbReference>
<name>A0A1A0HGP2_9ASCO</name>
<keyword evidence="2" id="KW-0472">Membrane</keyword>